<sequence length="37" mass="4415">MQYMTNYHNFQSQELHSSLCLLSYQLADCFEQPNLNC</sequence>
<accession>A0A8S5RIE5</accession>
<name>A0A8S5RIE5_9VIRU</name>
<evidence type="ECO:0000313" key="1">
    <source>
        <dbReference type="EMBL" id="DAE30849.1"/>
    </source>
</evidence>
<proteinExistence type="predicted"/>
<reference evidence="1" key="1">
    <citation type="journal article" date="2021" name="Proc. Natl. Acad. Sci. U.S.A.">
        <title>A Catalog of Tens of Thousands of Viruses from Human Metagenomes Reveals Hidden Associations with Chronic Diseases.</title>
        <authorList>
            <person name="Tisza M.J."/>
            <person name="Buck C.B."/>
        </authorList>
    </citation>
    <scope>NUCLEOTIDE SEQUENCE</scope>
    <source>
        <strain evidence="1">CtML55</strain>
    </source>
</reference>
<organism evidence="1">
    <name type="scientific">virus sp. ctML55</name>
    <dbReference type="NCBI Taxonomy" id="2827627"/>
    <lineage>
        <taxon>Viruses</taxon>
    </lineage>
</organism>
<dbReference type="EMBL" id="BK059105">
    <property type="protein sequence ID" value="DAE30849.1"/>
    <property type="molecule type" value="Genomic_DNA"/>
</dbReference>
<protein>
    <submittedName>
        <fullName evidence="1">Uncharacterized protein</fullName>
    </submittedName>
</protein>